<dbReference type="Gene3D" id="3.30.70.100">
    <property type="match status" value="1"/>
</dbReference>
<dbReference type="InterPro" id="IPR008000">
    <property type="entry name" value="Rham/fucose_mutarotase"/>
</dbReference>
<dbReference type="InterPro" id="IPR013448">
    <property type="entry name" value="L-rhamnose_mutarotase"/>
</dbReference>
<dbReference type="Proteomes" id="UP001197770">
    <property type="component" value="Unassembled WGS sequence"/>
</dbReference>
<evidence type="ECO:0000313" key="7">
    <source>
        <dbReference type="Proteomes" id="UP001197770"/>
    </source>
</evidence>
<evidence type="ECO:0000256" key="5">
    <source>
        <dbReference type="NCBIfam" id="TIGR02625"/>
    </source>
</evidence>
<comment type="caution">
    <text evidence="6">The sequence shown here is derived from an EMBL/GenBank/DDBJ whole genome shotgun (WGS) entry which is preliminary data.</text>
</comment>
<keyword evidence="1" id="KW-0963">Cytoplasm</keyword>
<evidence type="ECO:0000256" key="1">
    <source>
        <dbReference type="ARBA" id="ARBA00022490"/>
    </source>
</evidence>
<keyword evidence="4" id="KW-0684">Rhamnose metabolism</keyword>
<dbReference type="SUPFAM" id="SSF54909">
    <property type="entry name" value="Dimeric alpha+beta barrel"/>
    <property type="match status" value="1"/>
</dbReference>
<protein>
    <recommendedName>
        <fullName evidence="5">L-rhamnose mutarotase</fullName>
        <ecNumber evidence="5">5.1.3.32</ecNumber>
    </recommendedName>
</protein>
<dbReference type="Pfam" id="PF05336">
    <property type="entry name" value="rhaM"/>
    <property type="match status" value="1"/>
</dbReference>
<dbReference type="NCBIfam" id="TIGR02625">
    <property type="entry name" value="YiiL_rotase"/>
    <property type="match status" value="1"/>
</dbReference>
<keyword evidence="2 6" id="KW-0413">Isomerase</keyword>
<gene>
    <name evidence="6" type="primary">rhaM</name>
    <name evidence="6" type="ORF">LLW17_08775</name>
</gene>
<dbReference type="PANTHER" id="PTHR34389:SF2">
    <property type="entry name" value="L-RHAMNOSE MUTAROTASE"/>
    <property type="match status" value="1"/>
</dbReference>
<sequence>MITHAFTMQLKPGFEEEYKRRHDAIWPELQELLAESGIEEYYIYLHEQTGTLFAFQKLMAGHTTASLPEHPVVKKWWNYMADIMNTHPDHSPVENRLKEVFRLDTK</sequence>
<evidence type="ECO:0000256" key="3">
    <source>
        <dbReference type="ARBA" id="ARBA00023277"/>
    </source>
</evidence>
<evidence type="ECO:0000256" key="4">
    <source>
        <dbReference type="ARBA" id="ARBA00023308"/>
    </source>
</evidence>
<evidence type="ECO:0000256" key="2">
    <source>
        <dbReference type="ARBA" id="ARBA00023235"/>
    </source>
</evidence>
<reference evidence="6 7" key="1">
    <citation type="submission" date="2021-11" db="EMBL/GenBank/DDBJ databases">
        <title>Seasonal and diel survey of microbial diversity of the Tyrrhenian coast.</title>
        <authorList>
            <person name="Gattoni G."/>
            <person name="Corral P."/>
        </authorList>
    </citation>
    <scope>NUCLEOTIDE SEQUENCE [LARGE SCALE GENOMIC DNA]</scope>
    <source>
        <strain evidence="6 7">Mr9</strain>
    </source>
</reference>
<dbReference type="GO" id="GO:0062192">
    <property type="term" value="F:L-rhamnose mutarotase activity"/>
    <property type="evidence" value="ECO:0007669"/>
    <property type="project" value="UniProtKB-EC"/>
</dbReference>
<organism evidence="6 7">
    <name type="scientific">Leeuwenhoekiella parthenopeia</name>
    <dbReference type="NCBI Taxonomy" id="2890320"/>
    <lineage>
        <taxon>Bacteria</taxon>
        <taxon>Pseudomonadati</taxon>
        <taxon>Bacteroidota</taxon>
        <taxon>Flavobacteriia</taxon>
        <taxon>Flavobacteriales</taxon>
        <taxon>Flavobacteriaceae</taxon>
        <taxon>Leeuwenhoekiella</taxon>
    </lineage>
</organism>
<dbReference type="EMBL" id="JAJGMW010000009">
    <property type="protein sequence ID" value="MCC4212809.1"/>
    <property type="molecule type" value="Genomic_DNA"/>
</dbReference>
<evidence type="ECO:0000313" key="6">
    <source>
        <dbReference type="EMBL" id="MCC4212809.1"/>
    </source>
</evidence>
<proteinExistence type="inferred from homology"/>
<dbReference type="HAMAP" id="MF_01663">
    <property type="entry name" value="L_rham_rotase"/>
    <property type="match status" value="1"/>
</dbReference>
<keyword evidence="7" id="KW-1185">Reference proteome</keyword>
<dbReference type="PANTHER" id="PTHR34389">
    <property type="entry name" value="L-RHAMNOSE MUTAROTASE"/>
    <property type="match status" value="1"/>
</dbReference>
<dbReference type="InterPro" id="IPR011008">
    <property type="entry name" value="Dimeric_a/b-barrel"/>
</dbReference>
<name>A0ABS8GS48_9FLAO</name>
<keyword evidence="3" id="KW-0119">Carbohydrate metabolism</keyword>
<accession>A0ABS8GS48</accession>
<dbReference type="EC" id="5.1.3.32" evidence="5"/>
<dbReference type="RefSeq" id="WP_228229880.1">
    <property type="nucleotide sequence ID" value="NZ_JAJGMW010000009.1"/>
</dbReference>